<evidence type="ECO:0000313" key="2">
    <source>
        <dbReference type="Proteomes" id="UP000484076"/>
    </source>
</evidence>
<dbReference type="Gene3D" id="3.30.450.150">
    <property type="entry name" value="Haem-degrading domain"/>
    <property type="match status" value="1"/>
</dbReference>
<keyword evidence="2" id="KW-1185">Reference proteome</keyword>
<accession>A0A8X8H5K6</accession>
<gene>
    <name evidence="1" type="ORF">GEU84_020815</name>
</gene>
<dbReference type="InterPro" id="IPR052517">
    <property type="entry name" value="GlcG_carb_metab_protein"/>
</dbReference>
<dbReference type="SUPFAM" id="SSF143744">
    <property type="entry name" value="GlcG-like"/>
    <property type="match status" value="1"/>
</dbReference>
<protein>
    <submittedName>
        <fullName evidence="1">Heme-binding protein</fullName>
    </submittedName>
</protein>
<dbReference type="Proteomes" id="UP000484076">
    <property type="component" value="Unassembled WGS sequence"/>
</dbReference>
<dbReference type="Pfam" id="PF03928">
    <property type="entry name" value="HbpS-like"/>
    <property type="match status" value="1"/>
</dbReference>
<dbReference type="PANTHER" id="PTHR34309:SF1">
    <property type="entry name" value="PROTEIN GLCG"/>
    <property type="match status" value="1"/>
</dbReference>
<organism evidence="1 2">
    <name type="scientific">Fertoeibacter niger</name>
    <dbReference type="NCBI Taxonomy" id="2656921"/>
    <lineage>
        <taxon>Bacteria</taxon>
        <taxon>Pseudomonadati</taxon>
        <taxon>Pseudomonadota</taxon>
        <taxon>Alphaproteobacteria</taxon>
        <taxon>Rhodobacterales</taxon>
        <taxon>Paracoccaceae</taxon>
        <taxon>Fertoeibacter</taxon>
    </lineage>
</organism>
<dbReference type="EMBL" id="WHUT02000026">
    <property type="protein sequence ID" value="NUB46829.1"/>
    <property type="molecule type" value="Genomic_DNA"/>
</dbReference>
<dbReference type="AlphaFoldDB" id="A0A8X8H5K6"/>
<dbReference type="PANTHER" id="PTHR34309">
    <property type="entry name" value="SLR1406 PROTEIN"/>
    <property type="match status" value="1"/>
</dbReference>
<reference evidence="1" key="1">
    <citation type="submission" date="2020-05" db="EMBL/GenBank/DDBJ databases">
        <title>Fertoebacter nigrum gen. nov., sp. nov., a new member of the family Rhodobacteraceae.</title>
        <authorList>
            <person name="Szuroczki S."/>
            <person name="Abbaszade G."/>
            <person name="Buni D."/>
            <person name="Schumann P."/>
            <person name="Toth E."/>
        </authorList>
    </citation>
    <scope>NUCLEOTIDE SEQUENCE</scope>
    <source>
        <strain evidence="1">RG-N-1a</strain>
    </source>
</reference>
<dbReference type="RefSeq" id="WP_152828814.1">
    <property type="nucleotide sequence ID" value="NZ_WHUT02000026.1"/>
</dbReference>
<name>A0A8X8H5K6_9RHOB</name>
<proteinExistence type="predicted"/>
<dbReference type="InterPro" id="IPR038084">
    <property type="entry name" value="PduO/GlcC-like_sf"/>
</dbReference>
<dbReference type="InterPro" id="IPR005624">
    <property type="entry name" value="PduO/GlcC-like"/>
</dbReference>
<sequence>MIITRTVISSDTAMLLVREAVAHAARNGWQICAAVVEPTGSPLALWRMDDVPVPVVDFALDKAFTAATLKRASAALFDEARESPALAQGLTNRARLLVWGGGLPLVHQGRVVGGIGVSGVKDFEDIACAKAAIAAAGLGYEV</sequence>
<comment type="caution">
    <text evidence="1">The sequence shown here is derived from an EMBL/GenBank/DDBJ whole genome shotgun (WGS) entry which is preliminary data.</text>
</comment>
<evidence type="ECO:0000313" key="1">
    <source>
        <dbReference type="EMBL" id="NUB46829.1"/>
    </source>
</evidence>